<organism evidence="2 3">
    <name type="scientific">Methylobacterium gossipiicola</name>
    <dbReference type="NCBI Taxonomy" id="582675"/>
    <lineage>
        <taxon>Bacteria</taxon>
        <taxon>Pseudomonadati</taxon>
        <taxon>Pseudomonadota</taxon>
        <taxon>Alphaproteobacteria</taxon>
        <taxon>Hyphomicrobiales</taxon>
        <taxon>Methylobacteriaceae</taxon>
        <taxon>Methylobacterium</taxon>
    </lineage>
</organism>
<evidence type="ECO:0000259" key="1">
    <source>
        <dbReference type="SMART" id="SM00382"/>
    </source>
</evidence>
<feature type="domain" description="AAA+ ATPase" evidence="1">
    <location>
        <begin position="45"/>
        <end position="383"/>
    </location>
</feature>
<dbReference type="AlphaFoldDB" id="A0A1I2VU59"/>
<dbReference type="InterPro" id="IPR003593">
    <property type="entry name" value="AAA+_ATPase"/>
</dbReference>
<dbReference type="InterPro" id="IPR027417">
    <property type="entry name" value="P-loop_NTPase"/>
</dbReference>
<keyword evidence="3" id="KW-1185">Reference proteome</keyword>
<accession>A0A1I2VU59</accession>
<dbReference type="STRING" id="582675.SAMN05192565_11780"/>
<gene>
    <name evidence="2" type="ORF">SAMN05192565_11780</name>
</gene>
<dbReference type="GO" id="GO:0016887">
    <property type="term" value="F:ATP hydrolysis activity"/>
    <property type="evidence" value="ECO:0007669"/>
    <property type="project" value="InterPro"/>
</dbReference>
<dbReference type="EMBL" id="FOPM01000017">
    <property type="protein sequence ID" value="SFG92680.1"/>
    <property type="molecule type" value="Genomic_DNA"/>
</dbReference>
<evidence type="ECO:0000313" key="3">
    <source>
        <dbReference type="Proteomes" id="UP000199229"/>
    </source>
</evidence>
<evidence type="ECO:0000313" key="2">
    <source>
        <dbReference type="EMBL" id="SFG92680.1"/>
    </source>
</evidence>
<dbReference type="PANTHER" id="PTHR40396">
    <property type="entry name" value="ATPASE-LIKE PROTEIN"/>
    <property type="match status" value="1"/>
</dbReference>
<dbReference type="InterPro" id="IPR003959">
    <property type="entry name" value="ATPase_AAA_core"/>
</dbReference>
<dbReference type="RefSeq" id="WP_091973229.1">
    <property type="nucleotide sequence ID" value="NZ_FOPM01000017.1"/>
</dbReference>
<name>A0A1I2VU59_9HYPH</name>
<dbReference type="Pfam" id="PF13304">
    <property type="entry name" value="AAA_21"/>
    <property type="match status" value="1"/>
</dbReference>
<dbReference type="Gene3D" id="3.40.50.300">
    <property type="entry name" value="P-loop containing nucleotide triphosphate hydrolases"/>
    <property type="match status" value="1"/>
</dbReference>
<dbReference type="SUPFAM" id="SSF52540">
    <property type="entry name" value="P-loop containing nucleoside triphosphate hydrolases"/>
    <property type="match status" value="1"/>
</dbReference>
<protein>
    <recommendedName>
        <fullName evidence="1">AAA+ ATPase domain-containing protein</fullName>
    </recommendedName>
</protein>
<dbReference type="PANTHER" id="PTHR40396:SF1">
    <property type="entry name" value="ATPASE AAA-TYPE CORE DOMAIN-CONTAINING PROTEIN"/>
    <property type="match status" value="1"/>
</dbReference>
<proteinExistence type="predicted"/>
<sequence>MLIEFSATNFRSIKTRQTLSLVAGSSNIVRQTKSFKTGLRPAPYLLRAAAIYGANGAGKTSLIKAIAFLQRFIITSSRDREPNTDISGVIPYLFSSSTRDEPSEFEISFITEDKIYQYGFIIDKHRVYKEWLYQTQKGARSVRLIDRSYNSSSKEYEIYVNPSLEGAKSAWKTSTRPDALLFSTAVSLNSSGLKIPYDWISKKLRVIQSDDRVSPSFTTKMCNKNKDERVMKFINDVGLDVVDLYLEEVDVTKQKGFRHLPQEIAEFVLKNSSNKKVEEIHCAHIDEEGEQVLLPFDQESDGTRALVSLAGPWIDTADSGITLFVDELHNSLHPFALKYLIENYFTNAIGNGGGQLIFTTHDIFPMEDVALHRDQIWFVEKPVSGGTQLVPLSDYKVRSGESYKTGYIKGRYGGVPITKSRSVIIPS</sequence>
<dbReference type="GO" id="GO:0005524">
    <property type="term" value="F:ATP binding"/>
    <property type="evidence" value="ECO:0007669"/>
    <property type="project" value="InterPro"/>
</dbReference>
<dbReference type="Proteomes" id="UP000199229">
    <property type="component" value="Unassembled WGS sequence"/>
</dbReference>
<dbReference type="OrthoDB" id="9809324at2"/>
<reference evidence="3" key="1">
    <citation type="submission" date="2016-10" db="EMBL/GenBank/DDBJ databases">
        <authorList>
            <person name="Varghese N."/>
            <person name="Submissions S."/>
        </authorList>
    </citation>
    <scope>NUCLEOTIDE SEQUENCE [LARGE SCALE GENOMIC DNA]</scope>
    <source>
        <strain evidence="3">Gh-105</strain>
    </source>
</reference>
<dbReference type="SMART" id="SM00382">
    <property type="entry name" value="AAA"/>
    <property type="match status" value="1"/>
</dbReference>